<comment type="caution">
    <text evidence="6">The sequence shown here is derived from an EMBL/GenBank/DDBJ whole genome shotgun (WGS) entry which is preliminary data.</text>
</comment>
<keyword evidence="4" id="KW-0812">Transmembrane</keyword>
<keyword evidence="4" id="KW-1133">Transmembrane helix</keyword>
<feature type="disulfide bond" evidence="3">
    <location>
        <begin position="522"/>
        <end position="532"/>
    </location>
</feature>
<evidence type="ECO:0000313" key="7">
    <source>
        <dbReference type="Proteomes" id="UP000076078"/>
    </source>
</evidence>
<dbReference type="CDD" id="cd00055">
    <property type="entry name" value="EGF_Lam"/>
    <property type="match status" value="1"/>
</dbReference>
<dbReference type="InterPro" id="IPR013783">
    <property type="entry name" value="Ig-like_fold"/>
</dbReference>
<proteinExistence type="predicted"/>
<organism evidence="6 7">
    <name type="scientific">Tieghemostelium lacteum</name>
    <name type="common">Slime mold</name>
    <name type="synonym">Dictyostelium lacteum</name>
    <dbReference type="NCBI Taxonomy" id="361077"/>
    <lineage>
        <taxon>Eukaryota</taxon>
        <taxon>Amoebozoa</taxon>
        <taxon>Evosea</taxon>
        <taxon>Eumycetozoa</taxon>
        <taxon>Dictyostelia</taxon>
        <taxon>Dictyosteliales</taxon>
        <taxon>Raperosteliaceae</taxon>
        <taxon>Tieghemostelium</taxon>
    </lineage>
</organism>
<evidence type="ECO:0000256" key="2">
    <source>
        <dbReference type="ARBA" id="ARBA00023180"/>
    </source>
</evidence>
<evidence type="ECO:0000259" key="5">
    <source>
        <dbReference type="PROSITE" id="PS50026"/>
    </source>
</evidence>
<dbReference type="PANTHER" id="PTHR31341">
    <property type="entry name" value="IPT/TIG DOMAIN-CONTAINING PROTEIN-RELATED-RELATED"/>
    <property type="match status" value="1"/>
</dbReference>
<evidence type="ECO:0000313" key="6">
    <source>
        <dbReference type="EMBL" id="KYQ91994.1"/>
    </source>
</evidence>
<comment type="caution">
    <text evidence="3">Lacks conserved residue(s) required for the propagation of feature annotation.</text>
</comment>
<keyword evidence="3" id="KW-0245">EGF-like domain</keyword>
<dbReference type="PROSITE" id="PS50026">
    <property type="entry name" value="EGF_3"/>
    <property type="match status" value="1"/>
</dbReference>
<accession>A0A151ZDM9</accession>
<keyword evidence="2" id="KW-0325">Glycoprotein</keyword>
<dbReference type="InterPro" id="IPR002909">
    <property type="entry name" value="IPT_dom"/>
</dbReference>
<feature type="transmembrane region" description="Helical" evidence="4">
    <location>
        <begin position="571"/>
        <end position="588"/>
    </location>
</feature>
<dbReference type="OMA" id="YPARMIC"/>
<dbReference type="OrthoDB" id="24520at2759"/>
<dbReference type="Gene3D" id="2.10.25.10">
    <property type="entry name" value="Laminin"/>
    <property type="match status" value="1"/>
</dbReference>
<dbReference type="InterPro" id="IPR052014">
    <property type="entry name" value="Dictyostelium_Tiger"/>
</dbReference>
<dbReference type="Pfam" id="PF01833">
    <property type="entry name" value="TIG"/>
    <property type="match status" value="3"/>
</dbReference>
<dbReference type="STRING" id="361077.A0A151ZDM9"/>
<name>A0A151ZDM9_TIELA</name>
<dbReference type="PROSITE" id="PS00022">
    <property type="entry name" value="EGF_1"/>
    <property type="match status" value="1"/>
</dbReference>
<dbReference type="AlphaFoldDB" id="A0A151ZDM9"/>
<dbReference type="InParanoid" id="A0A151ZDM9"/>
<dbReference type="InterPro" id="IPR002049">
    <property type="entry name" value="LE_dom"/>
</dbReference>
<dbReference type="CDD" id="cd00102">
    <property type="entry name" value="IPT"/>
    <property type="match status" value="1"/>
</dbReference>
<evidence type="ECO:0000256" key="3">
    <source>
        <dbReference type="PROSITE-ProRule" id="PRU00076"/>
    </source>
</evidence>
<dbReference type="Gene3D" id="2.60.40.10">
    <property type="entry name" value="Immunoglobulins"/>
    <property type="match status" value="2"/>
</dbReference>
<keyword evidence="7" id="KW-1185">Reference proteome</keyword>
<evidence type="ECO:0000256" key="4">
    <source>
        <dbReference type="SAM" id="Phobius"/>
    </source>
</evidence>
<feature type="disulfide bond" evidence="3">
    <location>
        <begin position="541"/>
        <end position="550"/>
    </location>
</feature>
<dbReference type="PANTHER" id="PTHR31341:SF15">
    <property type="entry name" value="EGF-LIKE DOMAIN-CONTAINING PROTEIN"/>
    <property type="match status" value="1"/>
</dbReference>
<dbReference type="InterPro" id="IPR000742">
    <property type="entry name" value="EGF"/>
</dbReference>
<feature type="domain" description="EGF-like" evidence="5">
    <location>
        <begin position="518"/>
        <end position="551"/>
    </location>
</feature>
<dbReference type="SUPFAM" id="SSF81296">
    <property type="entry name" value="E set domains"/>
    <property type="match status" value="2"/>
</dbReference>
<keyword evidence="3" id="KW-1015">Disulfide bond</keyword>
<keyword evidence="1" id="KW-0732">Signal</keyword>
<reference evidence="6 7" key="1">
    <citation type="submission" date="2015-12" db="EMBL/GenBank/DDBJ databases">
        <title>Dictyostelia acquired genes for synthesis and detection of signals that induce cell-type specialization by lateral gene transfer from prokaryotes.</title>
        <authorList>
            <person name="Gloeckner G."/>
            <person name="Schaap P."/>
        </authorList>
    </citation>
    <scope>NUCLEOTIDE SEQUENCE [LARGE SCALE GENOMIC DNA]</scope>
    <source>
        <strain evidence="6 7">TK</strain>
    </source>
</reference>
<evidence type="ECO:0000256" key="1">
    <source>
        <dbReference type="ARBA" id="ARBA00022729"/>
    </source>
</evidence>
<keyword evidence="4" id="KW-0472">Membrane</keyword>
<dbReference type="InterPro" id="IPR014756">
    <property type="entry name" value="Ig_E-set"/>
</dbReference>
<dbReference type="EMBL" id="LODT01000031">
    <property type="protein sequence ID" value="KYQ91994.1"/>
    <property type="molecule type" value="Genomic_DNA"/>
</dbReference>
<sequence>MTIYGETVIESVSTVGQLKQNPTITLFGRDFPESNATIFIGSSECPTIGYIDSGHLTCSNISFRDYSPYNLVDITIQYNNHTTNQSQFNIFSKPNVTSIEFDGDLVINGIDFYLVEYLTVSLGSTPLNCSNVNDTSIKCQWSNSFYTDILTVIETEGDKDVFYNSTLLLSPYIERLSSEYITTHPQNLTIFGSNFKFLPFESISVYQGQFKIPITDMDLISNDSIVFTTRSGIVKPNEISINIISNNNTLQSNIINYRYYSPAINNVTQDSEYHNRFNLEGFNFGIDSQMVSAKIGNLNVTVLSVDNRNVKIQLPENAKNGELTLIVDDQGDMYPLHLQPRILSFKPLPKITSTRITITGEYLIDCTIFLLVSVNDYDPLLLNCNYSTISYPTTAYCDGLIAGTGKIKAAAKSEFQGLTLTSEWYQSSYQGPLIKSVKPTLIEKDTQYRVTITGDNFEEKSLSVTIGTEYCTDAIYVSPDKILCDFTSTIPQNSITNPMQVQVTVDRVTGFENSTVIYKMKCPNDCSMNGVCDTVKGECQCDENYRGGDCSVQLTPDDSSTEHNPSSMSKLQFSIILISFTILGLLIFM</sequence>
<protein>
    <submittedName>
        <fullName evidence="6">IPT/TIG domain-containing protein</fullName>
    </submittedName>
</protein>
<dbReference type="Proteomes" id="UP000076078">
    <property type="component" value="Unassembled WGS sequence"/>
</dbReference>
<gene>
    <name evidence="6" type="ORF">DLAC_06816</name>
</gene>
<dbReference type="Pfam" id="PF23106">
    <property type="entry name" value="EGF_Teneurin"/>
    <property type="match status" value="1"/>
</dbReference>